<dbReference type="PANTHER" id="PTHR46112:SF2">
    <property type="entry name" value="XAA-PRO AMINOPEPTIDASE P-RELATED"/>
    <property type="match status" value="1"/>
</dbReference>
<keyword evidence="2" id="KW-0378">Hydrolase</keyword>
<gene>
    <name evidence="6" type="ORF">GRX01_14560</name>
</gene>
<name>A0A6B0SUK9_9EURY</name>
<feature type="domain" description="Peptidase M24" evidence="5">
    <location>
        <begin position="206"/>
        <end position="406"/>
    </location>
</feature>
<dbReference type="RefSeq" id="WP_159669019.1">
    <property type="nucleotide sequence ID" value="NZ_WUUS01000009.1"/>
</dbReference>
<evidence type="ECO:0000256" key="4">
    <source>
        <dbReference type="SAM" id="MobiDB-lite"/>
    </source>
</evidence>
<dbReference type="AlphaFoldDB" id="A0A6B0SUK9"/>
<comment type="caution">
    <text evidence="6">The sequence shown here is derived from an EMBL/GenBank/DDBJ whole genome shotgun (WGS) entry which is preliminary data.</text>
</comment>
<protein>
    <submittedName>
        <fullName evidence="6">M24 family metallopeptidase</fullName>
    </submittedName>
</protein>
<dbReference type="GO" id="GO:0046872">
    <property type="term" value="F:metal ion binding"/>
    <property type="evidence" value="ECO:0007669"/>
    <property type="project" value="UniProtKB-KW"/>
</dbReference>
<evidence type="ECO:0000313" key="7">
    <source>
        <dbReference type="Proteomes" id="UP000437065"/>
    </source>
</evidence>
<dbReference type="GO" id="GO:0016787">
    <property type="term" value="F:hydrolase activity"/>
    <property type="evidence" value="ECO:0007669"/>
    <property type="project" value="UniProtKB-KW"/>
</dbReference>
<dbReference type="Pfam" id="PF00557">
    <property type="entry name" value="Peptidase_M24"/>
    <property type="match status" value="1"/>
</dbReference>
<dbReference type="InterPro" id="IPR001131">
    <property type="entry name" value="Peptidase_M24B_aminopep-P_CS"/>
</dbReference>
<evidence type="ECO:0000256" key="2">
    <source>
        <dbReference type="ARBA" id="ARBA00022801"/>
    </source>
</evidence>
<reference evidence="6 7" key="1">
    <citation type="submission" date="2019-12" db="EMBL/GenBank/DDBJ databases">
        <title>Isolation and characterization of three novel carbon monoxide-oxidizing members of Halobacteria from salione crusts and soils.</title>
        <authorList>
            <person name="Myers M.R."/>
            <person name="King G.M."/>
        </authorList>
    </citation>
    <scope>NUCLEOTIDE SEQUENCE [LARGE SCALE GENOMIC DNA]</scope>
    <source>
        <strain evidence="6 7">WSA2</strain>
    </source>
</reference>
<dbReference type="SUPFAM" id="SSF55920">
    <property type="entry name" value="Creatinase/aminopeptidase"/>
    <property type="match status" value="1"/>
</dbReference>
<keyword evidence="7" id="KW-1185">Reference proteome</keyword>
<evidence type="ECO:0000256" key="1">
    <source>
        <dbReference type="ARBA" id="ARBA00022723"/>
    </source>
</evidence>
<dbReference type="EMBL" id="WUUS01000009">
    <property type="protein sequence ID" value="MXR42554.1"/>
    <property type="molecule type" value="Genomic_DNA"/>
</dbReference>
<proteinExistence type="inferred from homology"/>
<dbReference type="Gene3D" id="3.90.230.10">
    <property type="entry name" value="Creatinase/methionine aminopeptidase superfamily"/>
    <property type="match status" value="1"/>
</dbReference>
<dbReference type="OrthoDB" id="200535at2157"/>
<dbReference type="InterPro" id="IPR000994">
    <property type="entry name" value="Pept_M24"/>
</dbReference>
<feature type="compositionally biased region" description="Acidic residues" evidence="4">
    <location>
        <begin position="68"/>
        <end position="80"/>
    </location>
</feature>
<accession>A0A6B0SUK9</accession>
<feature type="region of interest" description="Disordered" evidence="4">
    <location>
        <begin position="60"/>
        <end position="81"/>
    </location>
</feature>
<evidence type="ECO:0000259" key="5">
    <source>
        <dbReference type="Pfam" id="PF00557"/>
    </source>
</evidence>
<sequence length="425" mass="44496">MPGQGAGPASGTDDALDTDYAPLAAELAARDAVGFVAVGDRFDDDLRWLTRFSGPDRDYAFVATPASDSDDDRDGAEADGDSVHTSLCAPALFDEQARREFPGDAVRVDDQGDPAGVRAAGALADRGAESGTVLVPRGIPHDAAVYLERAGYEVASTDAVARARETKTDAEIDRLRRVQRAAIRGIARAEEILAEATVDAAADGRDDAAGGGDGAGAVRWNGGVLSTERLRRQVNEVLAAHGVRDADNTVIGAGPTAADLHYTGTDVIRPGETVLLDVSPRGPDGYYGDVTRTFAVAPDGGWERRAYLAVEAAREAALEEVAAGVPASTVHEEAAAELAAHGFRVDSPEVGFTHSTGHGVGVSLHEGPSLGGDDELERGNVVTIEPGVYDPEEGGVRLEDLIVVTDDGFEFLGEYPFSLVPRERE</sequence>
<dbReference type="InterPro" id="IPR050659">
    <property type="entry name" value="Peptidase_M24B"/>
</dbReference>
<dbReference type="InterPro" id="IPR036005">
    <property type="entry name" value="Creatinase/aminopeptidase-like"/>
</dbReference>
<dbReference type="PANTHER" id="PTHR46112">
    <property type="entry name" value="AMINOPEPTIDASE"/>
    <property type="match status" value="1"/>
</dbReference>
<dbReference type="PROSITE" id="PS00491">
    <property type="entry name" value="PROLINE_PEPTIDASE"/>
    <property type="match status" value="1"/>
</dbReference>
<dbReference type="Proteomes" id="UP000437065">
    <property type="component" value="Unassembled WGS sequence"/>
</dbReference>
<evidence type="ECO:0000256" key="3">
    <source>
        <dbReference type="RuleBase" id="RU000590"/>
    </source>
</evidence>
<evidence type="ECO:0000313" key="6">
    <source>
        <dbReference type="EMBL" id="MXR42554.1"/>
    </source>
</evidence>
<organism evidence="6 7">
    <name type="scientific">Halobaculum saliterrae</name>
    <dbReference type="NCBI Taxonomy" id="2073113"/>
    <lineage>
        <taxon>Archaea</taxon>
        <taxon>Methanobacteriati</taxon>
        <taxon>Methanobacteriota</taxon>
        <taxon>Stenosarchaea group</taxon>
        <taxon>Halobacteria</taxon>
        <taxon>Halobacteriales</taxon>
        <taxon>Haloferacaceae</taxon>
        <taxon>Halobaculum</taxon>
    </lineage>
</organism>
<keyword evidence="1 3" id="KW-0479">Metal-binding</keyword>
<comment type="similarity">
    <text evidence="3">Belongs to the peptidase M24B family.</text>
</comment>